<dbReference type="GO" id="GO:0016757">
    <property type="term" value="F:glycosyltransferase activity"/>
    <property type="evidence" value="ECO:0007669"/>
    <property type="project" value="InterPro"/>
</dbReference>
<evidence type="ECO:0000259" key="2">
    <source>
        <dbReference type="Pfam" id="PF13439"/>
    </source>
</evidence>
<gene>
    <name evidence="4" type="primary">bshA</name>
    <name evidence="3" type="ORF">BTO15_15070</name>
    <name evidence="4" type="ORF">QWY81_14310</name>
</gene>
<dbReference type="EMBL" id="JAUFQH010000013">
    <property type="protein sequence ID" value="MDN3620635.1"/>
    <property type="molecule type" value="Genomic_DNA"/>
</dbReference>
<feature type="domain" description="Glycosyl transferase family 1" evidence="1">
    <location>
        <begin position="187"/>
        <end position="351"/>
    </location>
</feature>
<name>A0AAJ1QYV7_9FLAO</name>
<dbReference type="Gene3D" id="3.40.50.2000">
    <property type="entry name" value="Glycogen Phosphorylase B"/>
    <property type="match status" value="2"/>
</dbReference>
<protein>
    <submittedName>
        <fullName evidence="4">N-acetyl-alpha-D-glucosaminyl L-malate synthase BshA</fullName>
    </submittedName>
</protein>
<dbReference type="AlphaFoldDB" id="A0AAJ1QYV7"/>
<proteinExistence type="predicted"/>
<reference evidence="4" key="3">
    <citation type="submission" date="2023-06" db="EMBL/GenBank/DDBJ databases">
        <authorList>
            <person name="Lucena T."/>
            <person name="Sun Q."/>
        </authorList>
    </citation>
    <scope>NUCLEOTIDE SEQUENCE</scope>
    <source>
        <strain evidence="4">CECT 8670</strain>
    </source>
</reference>
<dbReference type="InterPro" id="IPR001296">
    <property type="entry name" value="Glyco_trans_1"/>
</dbReference>
<reference evidence="3 5" key="2">
    <citation type="submission" date="2017-02" db="EMBL/GenBank/DDBJ databases">
        <title>Trade-off between light-utilization and light-protection in marine flavobacteria.</title>
        <authorList>
            <person name="Kumagai Y."/>
            <person name="Yoshizawa S."/>
            <person name="Kogure K."/>
            <person name="Iwasaki W."/>
        </authorList>
    </citation>
    <scope>NUCLEOTIDE SEQUENCE [LARGE SCALE GENOMIC DNA]</scope>
    <source>
        <strain evidence="3 5">KCTC 23670</strain>
    </source>
</reference>
<dbReference type="SUPFAM" id="SSF53756">
    <property type="entry name" value="UDP-Glycosyltransferase/glycogen phosphorylase"/>
    <property type="match status" value="1"/>
</dbReference>
<reference evidence="4 6" key="1">
    <citation type="journal article" date="2014" name="Int. J. Syst. Evol. Microbiol.">
        <title>Complete genome sequence of Corynebacterium casei LMG S-19264T (=DSM 44701T), isolated from a smear-ripened cheese.</title>
        <authorList>
            <consortium name="US DOE Joint Genome Institute (JGI-PGF)"/>
            <person name="Walter F."/>
            <person name="Albersmeier A."/>
            <person name="Kalinowski J."/>
            <person name="Ruckert C."/>
        </authorList>
    </citation>
    <scope>NUCLEOTIDE SEQUENCE [LARGE SCALE GENOMIC DNA]</scope>
    <source>
        <strain evidence="4 6">CECT 8670</strain>
    </source>
</reference>
<feature type="domain" description="Glycosyltransferase subfamily 4-like N-terminal" evidence="2">
    <location>
        <begin position="11"/>
        <end position="180"/>
    </location>
</feature>
<dbReference type="Pfam" id="PF00534">
    <property type="entry name" value="Glycos_transf_1"/>
    <property type="match status" value="1"/>
</dbReference>
<evidence type="ECO:0000313" key="6">
    <source>
        <dbReference type="Proteomes" id="UP001228636"/>
    </source>
</evidence>
<dbReference type="InterPro" id="IPR028098">
    <property type="entry name" value="Glyco_trans_4-like_N"/>
</dbReference>
<sequence length="378" mass="42401">MKIGIVCYPTFGGSGVVATELGMALADKGHEVHFITYNQPVRLDFLSHNLHFHQVVIEEYPLFEYQPYELALSSKMVEVVKKHDLEVLHVHYAIPHAYAAYMAKQMLKEKGLDVRVVTTLHGTDITLVGSHPTYKTAVEFSINNSDVVTAVSNNLKETTNTLFNITKDIKVIYNFIDVEKYNNAHKEECKRIALAKPNERIFTHVSNFRPVKRVEDVVRIFSEVRKEIPSKLLMIGEGPERAKAEKVVKDLKLTEDVFFLGNSTEVAKILCYTDVFLLPSQTESFGLAALEAMAAGTAVISTNTGGLPEVNIHGETGYLSNLGDVADMAKNAISIVKDDITLERFKKNAKNHTKQFSLENILPVYEEIYKSCYKSNVI</sequence>
<dbReference type="InterPro" id="IPR023881">
    <property type="entry name" value="Thiol_BshA"/>
</dbReference>
<dbReference type="GO" id="GO:0071793">
    <property type="term" value="P:bacillithiol biosynthetic process"/>
    <property type="evidence" value="ECO:0007669"/>
    <property type="project" value="InterPro"/>
</dbReference>
<dbReference type="RefSeq" id="WP_208889400.1">
    <property type="nucleotide sequence ID" value="NZ_CP019336.1"/>
</dbReference>
<dbReference type="Pfam" id="PF13439">
    <property type="entry name" value="Glyco_transf_4"/>
    <property type="match status" value="1"/>
</dbReference>
<dbReference type="NCBIfam" id="TIGR03999">
    <property type="entry name" value="thiol_BshA"/>
    <property type="match status" value="1"/>
</dbReference>
<evidence type="ECO:0000313" key="5">
    <source>
        <dbReference type="Proteomes" id="UP000232721"/>
    </source>
</evidence>
<evidence type="ECO:0000313" key="4">
    <source>
        <dbReference type="EMBL" id="MDN3620635.1"/>
    </source>
</evidence>
<evidence type="ECO:0000313" key="3">
    <source>
        <dbReference type="EMBL" id="AUC23336.1"/>
    </source>
</evidence>
<dbReference type="Proteomes" id="UP001228636">
    <property type="component" value="Unassembled WGS sequence"/>
</dbReference>
<organism evidence="4 6">
    <name type="scientific">Polaribacter sejongensis</name>
    <dbReference type="NCBI Taxonomy" id="985043"/>
    <lineage>
        <taxon>Bacteria</taxon>
        <taxon>Pseudomonadati</taxon>
        <taxon>Bacteroidota</taxon>
        <taxon>Flavobacteriia</taxon>
        <taxon>Flavobacteriales</taxon>
        <taxon>Flavobacteriaceae</taxon>
    </lineage>
</organism>
<dbReference type="EMBL" id="CP019336">
    <property type="protein sequence ID" value="AUC23336.1"/>
    <property type="molecule type" value="Genomic_DNA"/>
</dbReference>
<evidence type="ECO:0000259" key="1">
    <source>
        <dbReference type="Pfam" id="PF00534"/>
    </source>
</evidence>
<dbReference type="PANTHER" id="PTHR12526">
    <property type="entry name" value="GLYCOSYLTRANSFERASE"/>
    <property type="match status" value="1"/>
</dbReference>
<accession>A0AAJ1QYV7</accession>
<dbReference type="Proteomes" id="UP000232721">
    <property type="component" value="Chromosome"/>
</dbReference>
<keyword evidence="5" id="KW-1185">Reference proteome</keyword>
<dbReference type="PANTHER" id="PTHR12526:SF599">
    <property type="entry name" value="N-ACETYL-ALPHA-D-GLUCOSAMINYL L-MALATE SYNTHASE"/>
    <property type="match status" value="1"/>
</dbReference>